<evidence type="ECO:0000256" key="2">
    <source>
        <dbReference type="ARBA" id="ARBA00013346"/>
    </source>
</evidence>
<dbReference type="InterPro" id="IPR000682">
    <property type="entry name" value="PCMT"/>
</dbReference>
<dbReference type="Proteomes" id="UP000034410">
    <property type="component" value="Chromosome"/>
</dbReference>
<sequence length="220" mass="24455">MIVPSYEEARFNMVEQQVRPWEVLDATVLELIGNLPREHFVPDNYKGLAYADIEIPLGDGQKMMFPRVEGRILQALDIQPTDNILEVGTGSGYLTACLAKLGNKVVSEEINPVFTEQARQRLAELQINNVELRTVDSLGDAAESGRFDAIAITGSLPEMPESFKQRLNIGGRLFVVIGQSPAMSAMLVTRTGENEWQSEALFETDITPLTNAPVVRKFEF</sequence>
<proteinExistence type="inferred from homology"/>
<reference evidence="4 5" key="1">
    <citation type="journal article" date="2015" name="Genome Announc.">
        <title>Complete Genome Sequence of Sedimenticola thiotaurini Strain SIP-G1, a Polyphosphate- and Polyhydroxyalkanoate-Accumulating Sulfur-Oxidizing Gammaproteobacterium Isolated from Salt Marsh Sediments.</title>
        <authorList>
            <person name="Flood B.E."/>
            <person name="Jones D.S."/>
            <person name="Bailey J.V."/>
        </authorList>
    </citation>
    <scope>NUCLEOTIDE SEQUENCE [LARGE SCALE GENOMIC DNA]</scope>
    <source>
        <strain evidence="4 5">SIP-G1</strain>
    </source>
</reference>
<dbReference type="GO" id="GO:0032259">
    <property type="term" value="P:methylation"/>
    <property type="evidence" value="ECO:0007669"/>
    <property type="project" value="UniProtKB-KW"/>
</dbReference>
<dbReference type="InterPro" id="IPR029063">
    <property type="entry name" value="SAM-dependent_MTases_sf"/>
</dbReference>
<evidence type="ECO:0000256" key="3">
    <source>
        <dbReference type="ARBA" id="ARBA00030757"/>
    </source>
</evidence>
<dbReference type="KEGG" id="seds:AAY24_11280"/>
<dbReference type="SUPFAM" id="SSF53335">
    <property type="entry name" value="S-adenosyl-L-methionine-dependent methyltransferases"/>
    <property type="match status" value="1"/>
</dbReference>
<dbReference type="RefSeq" id="WP_046859763.1">
    <property type="nucleotide sequence ID" value="NZ_CP011412.1"/>
</dbReference>
<evidence type="ECO:0000313" key="4">
    <source>
        <dbReference type="EMBL" id="AKH20833.1"/>
    </source>
</evidence>
<evidence type="ECO:0000256" key="1">
    <source>
        <dbReference type="ARBA" id="ARBA00005369"/>
    </source>
</evidence>
<comment type="similarity">
    <text evidence="1">Belongs to the methyltransferase superfamily. L-isoaspartyl/D-aspartyl protein methyltransferase family.</text>
</comment>
<name>A0A0F7K1K5_9GAMM</name>
<organism evidence="4 5">
    <name type="scientific">Sedimenticola thiotaurini</name>
    <dbReference type="NCBI Taxonomy" id="1543721"/>
    <lineage>
        <taxon>Bacteria</taxon>
        <taxon>Pseudomonadati</taxon>
        <taxon>Pseudomonadota</taxon>
        <taxon>Gammaproteobacteria</taxon>
        <taxon>Chromatiales</taxon>
        <taxon>Sedimenticolaceae</taxon>
        <taxon>Sedimenticola</taxon>
    </lineage>
</organism>
<gene>
    <name evidence="4" type="ORF">AAY24_11280</name>
</gene>
<protein>
    <recommendedName>
        <fullName evidence="2">Protein-L-isoaspartate O-methyltransferase</fullName>
    </recommendedName>
    <alternativeName>
        <fullName evidence="3">Protein L-isoaspartyl methyltransferase</fullName>
    </alternativeName>
</protein>
<dbReference type="OrthoDB" id="9810066at2"/>
<dbReference type="Pfam" id="PF01135">
    <property type="entry name" value="PCMT"/>
    <property type="match status" value="1"/>
</dbReference>
<accession>A0A0F7K1K5</accession>
<dbReference type="PANTHER" id="PTHR11579">
    <property type="entry name" value="PROTEIN-L-ISOASPARTATE O-METHYLTRANSFERASE"/>
    <property type="match status" value="1"/>
</dbReference>
<dbReference type="AlphaFoldDB" id="A0A0F7K1K5"/>
<dbReference type="GO" id="GO:0004719">
    <property type="term" value="F:protein-L-isoaspartate (D-aspartate) O-methyltransferase activity"/>
    <property type="evidence" value="ECO:0007669"/>
    <property type="project" value="InterPro"/>
</dbReference>
<dbReference type="CDD" id="cd02440">
    <property type="entry name" value="AdoMet_MTases"/>
    <property type="match status" value="1"/>
</dbReference>
<dbReference type="PATRIC" id="fig|1543721.4.peg.2337"/>
<evidence type="ECO:0000313" key="5">
    <source>
        <dbReference type="Proteomes" id="UP000034410"/>
    </source>
</evidence>
<keyword evidence="5" id="KW-1185">Reference proteome</keyword>
<keyword evidence="4" id="KW-0489">Methyltransferase</keyword>
<dbReference type="Gene3D" id="3.40.50.150">
    <property type="entry name" value="Vaccinia Virus protein VP39"/>
    <property type="match status" value="1"/>
</dbReference>
<dbReference type="PANTHER" id="PTHR11579:SF18">
    <property type="entry name" value="PROTEIN-L-ISOASPARTATE O-METHYLTRANSFERASE"/>
    <property type="match status" value="1"/>
</dbReference>
<keyword evidence="4" id="KW-0808">Transferase</keyword>
<dbReference type="EMBL" id="CP011412">
    <property type="protein sequence ID" value="AKH20833.1"/>
    <property type="molecule type" value="Genomic_DNA"/>
</dbReference>
<dbReference type="GO" id="GO:0005737">
    <property type="term" value="C:cytoplasm"/>
    <property type="evidence" value="ECO:0007669"/>
    <property type="project" value="TreeGrafter"/>
</dbReference>